<dbReference type="STRING" id="3983.A0A2C9WIG7"/>
<dbReference type="InterPro" id="IPR013601">
    <property type="entry name" value="FAE1_typ3_polyketide_synth"/>
</dbReference>
<gene>
    <name evidence="13" type="ORF">MANES_02G218800</name>
</gene>
<dbReference type="Pfam" id="PF08392">
    <property type="entry name" value="FAE1_CUT1_RppA"/>
    <property type="match status" value="1"/>
</dbReference>
<evidence type="ECO:0000256" key="4">
    <source>
        <dbReference type="ARBA" id="ARBA00022692"/>
    </source>
</evidence>
<proteinExistence type="inferred from homology"/>
<protein>
    <recommendedName>
        <fullName evidence="9">3-ketoacyl-CoA synthase</fullName>
        <ecNumber evidence="9">2.3.1.-</ecNumber>
    </recommendedName>
</protein>
<name>A0A2C9WIG7_MANES</name>
<dbReference type="GO" id="GO:0006633">
    <property type="term" value="P:fatty acid biosynthetic process"/>
    <property type="evidence" value="ECO:0007669"/>
    <property type="project" value="UniProtKB-UniPathway"/>
</dbReference>
<dbReference type="EMBL" id="CM004388">
    <property type="protein sequence ID" value="OAY58945.1"/>
    <property type="molecule type" value="Genomic_DNA"/>
</dbReference>
<evidence type="ECO:0000256" key="2">
    <source>
        <dbReference type="ARBA" id="ARBA00005194"/>
    </source>
</evidence>
<keyword evidence="4 10" id="KW-0812">Transmembrane</keyword>
<evidence type="ECO:0000256" key="7">
    <source>
        <dbReference type="ARBA" id="ARBA00023315"/>
    </source>
</evidence>
<comment type="pathway">
    <text evidence="2 9">Lipid metabolism; fatty acid biosynthesis.</text>
</comment>
<keyword evidence="5 10" id="KW-1133">Transmembrane helix</keyword>
<feature type="transmembrane region" description="Helical" evidence="10">
    <location>
        <begin position="54"/>
        <end position="75"/>
    </location>
</feature>
<evidence type="ECO:0000256" key="10">
    <source>
        <dbReference type="SAM" id="Phobius"/>
    </source>
</evidence>
<dbReference type="Gene3D" id="3.40.47.10">
    <property type="match status" value="1"/>
</dbReference>
<feature type="domain" description="FAE" evidence="12">
    <location>
        <begin position="73"/>
        <end position="361"/>
    </location>
</feature>
<evidence type="ECO:0000256" key="1">
    <source>
        <dbReference type="ARBA" id="ARBA00004370"/>
    </source>
</evidence>
<dbReference type="UniPathway" id="UPA00094"/>
<dbReference type="GO" id="GO:0016020">
    <property type="term" value="C:membrane"/>
    <property type="evidence" value="ECO:0007669"/>
    <property type="project" value="UniProtKB-SubCell"/>
</dbReference>
<evidence type="ECO:0000256" key="9">
    <source>
        <dbReference type="PIRNR" id="PIRNR036417"/>
    </source>
</evidence>
<keyword evidence="9" id="KW-0808">Transferase</keyword>
<dbReference type="FunFam" id="3.40.47.10:FF:000028">
    <property type="entry name" value="3-ketoacyl-CoA synthase"/>
    <property type="match status" value="1"/>
</dbReference>
<keyword evidence="7 9" id="KW-0012">Acyltransferase</keyword>
<sequence length="492" mass="55386">MMSEPDHSQAQVHQNCLLPTPITLFLTPFLGMTLVHYSMLIIENLIELWNRLTSNLEMLVISSTFILIIITLYFMRKPRKIYLVDFACYKPAPSYKCPKEHCMKVVDKEEVFTEESLEFVRKILEKSGIGQDAYGSNGVLQIPQDLCMAEARKETEMVVFGAVDELLAKTGVKPADIGILVVNSSVFNPQPSLSAMIVNRYKLRGNVLSYNLGGMGCSAGLISIHLAKDLLQVHPNSYALVVSTENATSSWYEGNERSMLITNCLFRVGGVAVLLSNRSFDRRCSKYQLMNSIRTHKGADDKSYNCVMQREDKNDAIGISLSKELVGVAGDALKANITTLGPLVLPLFEQLKFLATLIMKKILKIKIKSYIPDFKLAFEHFCIHPGGRAVLDTVEKSLDLTEWHMEPSRMTLYRFANTSSTSIWYELAYSEAKGRIKKGNRVWQLGFGSGFKCNSVVWRALRSINPANEENPWIDEINDFPVHIPKATPVMY</sequence>
<feature type="transmembrane region" description="Helical" evidence="10">
    <location>
        <begin position="21"/>
        <end position="42"/>
    </location>
</feature>
<dbReference type="InterPro" id="IPR012392">
    <property type="entry name" value="3-ktacl-CoA_syn"/>
</dbReference>
<dbReference type="CDD" id="cd00831">
    <property type="entry name" value="CHS_like"/>
    <property type="match status" value="1"/>
</dbReference>
<accession>A0A2C9WIG7</accession>
<evidence type="ECO:0000313" key="13">
    <source>
        <dbReference type="EMBL" id="OAY58945.1"/>
    </source>
</evidence>
<dbReference type="AlphaFoldDB" id="A0A2C9WIG7"/>
<dbReference type="EC" id="2.3.1.-" evidence="9"/>
<feature type="domain" description="Chalcone/stilbene synthase C-terminal" evidence="11">
    <location>
        <begin position="381"/>
        <end position="460"/>
    </location>
</feature>
<evidence type="ECO:0000256" key="3">
    <source>
        <dbReference type="ARBA" id="ARBA00005531"/>
    </source>
</evidence>
<evidence type="ECO:0000256" key="6">
    <source>
        <dbReference type="ARBA" id="ARBA00023136"/>
    </source>
</evidence>
<evidence type="ECO:0000259" key="12">
    <source>
        <dbReference type="Pfam" id="PF08392"/>
    </source>
</evidence>
<evidence type="ECO:0000256" key="5">
    <source>
        <dbReference type="ARBA" id="ARBA00022989"/>
    </source>
</evidence>
<dbReference type="SUPFAM" id="SSF53901">
    <property type="entry name" value="Thiolase-like"/>
    <property type="match status" value="2"/>
</dbReference>
<comment type="catalytic activity">
    <reaction evidence="8">
        <text>a very-long-chain acyl-CoA + malonyl-CoA + H(+) = a very-long-chain 3-oxoacyl-CoA + CO2 + CoA</text>
        <dbReference type="Rhea" id="RHEA:32727"/>
        <dbReference type="ChEBI" id="CHEBI:15378"/>
        <dbReference type="ChEBI" id="CHEBI:16526"/>
        <dbReference type="ChEBI" id="CHEBI:57287"/>
        <dbReference type="ChEBI" id="CHEBI:57384"/>
        <dbReference type="ChEBI" id="CHEBI:90725"/>
        <dbReference type="ChEBI" id="CHEBI:90736"/>
        <dbReference type="EC" id="2.3.1.199"/>
    </reaction>
</comment>
<reference evidence="13" key="1">
    <citation type="submission" date="2016-02" db="EMBL/GenBank/DDBJ databases">
        <title>WGS assembly of Manihot esculenta.</title>
        <authorList>
            <person name="Bredeson J.V."/>
            <person name="Prochnik S.E."/>
            <person name="Lyons J.B."/>
            <person name="Schmutz J."/>
            <person name="Grimwood J."/>
            <person name="Vrebalov J."/>
            <person name="Bart R.S."/>
            <person name="Amuge T."/>
            <person name="Ferguson M.E."/>
            <person name="Green R."/>
            <person name="Putnam N."/>
            <person name="Stites J."/>
            <person name="Rounsley S."/>
            <person name="Rokhsar D.S."/>
        </authorList>
    </citation>
    <scope>NUCLEOTIDE SEQUENCE [LARGE SCALE GENOMIC DNA]</scope>
    <source>
        <tissue evidence="13">Leaf</tissue>
    </source>
</reference>
<evidence type="ECO:0000256" key="8">
    <source>
        <dbReference type="ARBA" id="ARBA00047375"/>
    </source>
</evidence>
<dbReference type="InterPro" id="IPR016039">
    <property type="entry name" value="Thiolase-like"/>
</dbReference>
<comment type="similarity">
    <text evidence="3 9">Belongs to the thiolase-like superfamily. Chalcone/stilbene synthases family.</text>
</comment>
<comment type="subcellular location">
    <subcellularLocation>
        <location evidence="1">Membrane</location>
    </subcellularLocation>
</comment>
<evidence type="ECO:0000259" key="11">
    <source>
        <dbReference type="Pfam" id="PF02797"/>
    </source>
</evidence>
<dbReference type="PANTHER" id="PTHR31561">
    <property type="entry name" value="3-KETOACYL-COA SYNTHASE"/>
    <property type="match status" value="1"/>
</dbReference>
<keyword evidence="6 10" id="KW-0472">Membrane</keyword>
<dbReference type="Pfam" id="PF02797">
    <property type="entry name" value="Chal_sti_synt_C"/>
    <property type="match status" value="1"/>
</dbReference>
<organism evidence="13">
    <name type="scientific">Manihot esculenta</name>
    <name type="common">Cassava</name>
    <name type="synonym">Jatropha manihot</name>
    <dbReference type="NCBI Taxonomy" id="3983"/>
    <lineage>
        <taxon>Eukaryota</taxon>
        <taxon>Viridiplantae</taxon>
        <taxon>Streptophyta</taxon>
        <taxon>Embryophyta</taxon>
        <taxon>Tracheophyta</taxon>
        <taxon>Spermatophyta</taxon>
        <taxon>Magnoliopsida</taxon>
        <taxon>eudicotyledons</taxon>
        <taxon>Gunneridae</taxon>
        <taxon>Pentapetalae</taxon>
        <taxon>rosids</taxon>
        <taxon>fabids</taxon>
        <taxon>Malpighiales</taxon>
        <taxon>Euphorbiaceae</taxon>
        <taxon>Crotonoideae</taxon>
        <taxon>Manihoteae</taxon>
        <taxon>Manihot</taxon>
    </lineage>
</organism>
<dbReference type="GO" id="GO:0009922">
    <property type="term" value="F:fatty acid elongase activity"/>
    <property type="evidence" value="ECO:0007669"/>
    <property type="project" value="UniProtKB-EC"/>
</dbReference>
<dbReference type="InterPro" id="IPR012328">
    <property type="entry name" value="Chalcone/stilbene_synt_C"/>
</dbReference>
<dbReference type="PIRSF" id="PIRSF036417">
    <property type="entry name" value="3-ktacl-CoA_syn"/>
    <property type="match status" value="1"/>
</dbReference>